<keyword evidence="3 7" id="KW-0812">Transmembrane</keyword>
<evidence type="ECO:0000256" key="7">
    <source>
        <dbReference type="SAM" id="Phobius"/>
    </source>
</evidence>
<evidence type="ECO:0000256" key="5">
    <source>
        <dbReference type="ARBA" id="ARBA00023136"/>
    </source>
</evidence>
<organism evidence="8 9">
    <name type="scientific">Thermosporothrix hazakensis</name>
    <dbReference type="NCBI Taxonomy" id="644383"/>
    <lineage>
        <taxon>Bacteria</taxon>
        <taxon>Bacillati</taxon>
        <taxon>Chloroflexota</taxon>
        <taxon>Ktedonobacteria</taxon>
        <taxon>Ktedonobacterales</taxon>
        <taxon>Thermosporotrichaceae</taxon>
        <taxon>Thermosporothrix</taxon>
    </lineage>
</organism>
<feature type="transmembrane region" description="Helical" evidence="7">
    <location>
        <begin position="446"/>
        <end position="470"/>
    </location>
</feature>
<proteinExistence type="predicted"/>
<evidence type="ECO:0000313" key="8">
    <source>
        <dbReference type="EMBL" id="PZW33088.1"/>
    </source>
</evidence>
<feature type="transmembrane region" description="Helical" evidence="7">
    <location>
        <begin position="229"/>
        <end position="253"/>
    </location>
</feature>
<comment type="caution">
    <text evidence="8">The sequence shown here is derived from an EMBL/GenBank/DDBJ whole genome shotgun (WGS) entry which is preliminary data.</text>
</comment>
<evidence type="ECO:0000256" key="2">
    <source>
        <dbReference type="ARBA" id="ARBA00022475"/>
    </source>
</evidence>
<feature type="transmembrane region" description="Helical" evidence="7">
    <location>
        <begin position="385"/>
        <end position="406"/>
    </location>
</feature>
<protein>
    <submittedName>
        <fullName evidence="8">O-antigen/teichoic acid export membrane protein</fullName>
    </submittedName>
</protein>
<keyword evidence="4 7" id="KW-1133">Transmembrane helix</keyword>
<evidence type="ECO:0000256" key="3">
    <source>
        <dbReference type="ARBA" id="ARBA00022692"/>
    </source>
</evidence>
<feature type="transmembrane region" description="Helical" evidence="7">
    <location>
        <begin position="412"/>
        <end position="434"/>
    </location>
</feature>
<keyword evidence="9" id="KW-1185">Reference proteome</keyword>
<dbReference type="EMBL" id="QKUF01000003">
    <property type="protein sequence ID" value="PZW33088.1"/>
    <property type="molecule type" value="Genomic_DNA"/>
</dbReference>
<dbReference type="GO" id="GO:0005886">
    <property type="term" value="C:plasma membrane"/>
    <property type="evidence" value="ECO:0007669"/>
    <property type="project" value="UniProtKB-SubCell"/>
</dbReference>
<feature type="compositionally biased region" description="Basic and acidic residues" evidence="6">
    <location>
        <begin position="1"/>
        <end position="21"/>
    </location>
</feature>
<evidence type="ECO:0000256" key="6">
    <source>
        <dbReference type="SAM" id="MobiDB-lite"/>
    </source>
</evidence>
<accession>A0A326UBM2</accession>
<evidence type="ECO:0000313" key="9">
    <source>
        <dbReference type="Proteomes" id="UP000248806"/>
    </source>
</evidence>
<feature type="transmembrane region" description="Helical" evidence="7">
    <location>
        <begin position="201"/>
        <end position="222"/>
    </location>
</feature>
<feature type="transmembrane region" description="Helical" evidence="7">
    <location>
        <begin position="508"/>
        <end position="530"/>
    </location>
</feature>
<feature type="transmembrane region" description="Helical" evidence="7">
    <location>
        <begin position="259"/>
        <end position="282"/>
    </location>
</feature>
<gene>
    <name evidence="8" type="ORF">EI42_01639</name>
</gene>
<dbReference type="OrthoDB" id="151593at2"/>
<evidence type="ECO:0000256" key="1">
    <source>
        <dbReference type="ARBA" id="ARBA00004651"/>
    </source>
</evidence>
<feature type="transmembrane region" description="Helical" evidence="7">
    <location>
        <begin position="80"/>
        <end position="99"/>
    </location>
</feature>
<feature type="transmembrane region" description="Helical" evidence="7">
    <location>
        <begin position="346"/>
        <end position="365"/>
    </location>
</feature>
<feature type="transmembrane region" description="Helical" evidence="7">
    <location>
        <begin position="105"/>
        <end position="126"/>
    </location>
</feature>
<evidence type="ECO:0000256" key="4">
    <source>
        <dbReference type="ARBA" id="ARBA00022989"/>
    </source>
</evidence>
<comment type="subcellular location">
    <subcellularLocation>
        <location evidence="1">Cell membrane</location>
        <topology evidence="1">Multi-pass membrane protein</topology>
    </subcellularLocation>
</comment>
<dbReference type="InterPro" id="IPR050833">
    <property type="entry name" value="Poly_Biosynth_Transport"/>
</dbReference>
<keyword evidence="2" id="KW-1003">Cell membrane</keyword>
<dbReference type="Proteomes" id="UP000248806">
    <property type="component" value="Unassembled WGS sequence"/>
</dbReference>
<sequence length="594" mass="64911">MGKEPFRPLRLLRADQSRETQPRQQAITGVQPIIAPAVNETPGSIPTTEPHITTAIPLENDTEATNLLKKTPKSYLFNQAYGLWVYISMFVLVLILTHGLSDQQYGAYAVAVTAYNTILYIIAFGFEDATYTFIPRVFADHGKAAAAHLIRRLLLLRVGVLVLTALIMLFGLHLLADLFATIPPLQGAARDLKNPELEAHLLPITIYVISSSVASLLTALCTGLMRMRLVFFIGSLTQAAILASGYIVLQLGWAVEGVLWILALTSVTQMMAFFLFLAPFLFSRGAQYHQPLLPLLKLGFNAWLTNLVSGALLKQVAITLLSVYAVSLTEIGYFNLAFQLADAANLLLVSGFGGVAGAALAAAFIGQNYQRLSRTWQTLIKIETLLAAPGLVFCLFNAPSIAHALYPDSFGPVGGLLAVFVFFNLIMRVLGTYIHQPTLYVVNRSSLAMISQWVGLGVVILTGVLCIGYFKLGAAGALIADGMGRIVTGSLMLLFLWRKLPQKYPVGFTLRFLLALALAAIPSILWVILWQPTDRFLLLGYLAATGSIFILLCAGLLLWLKPLEKADLETIQSAKPALVRYLRPFTRTTQEKQA</sequence>
<dbReference type="AlphaFoldDB" id="A0A326UBM2"/>
<dbReference type="PANTHER" id="PTHR30250">
    <property type="entry name" value="PST FAMILY PREDICTED COLANIC ACID TRANSPORTER"/>
    <property type="match status" value="1"/>
</dbReference>
<feature type="region of interest" description="Disordered" evidence="6">
    <location>
        <begin position="1"/>
        <end position="25"/>
    </location>
</feature>
<dbReference type="PANTHER" id="PTHR30250:SF11">
    <property type="entry name" value="O-ANTIGEN TRANSPORTER-RELATED"/>
    <property type="match status" value="1"/>
</dbReference>
<reference evidence="8 9" key="1">
    <citation type="submission" date="2018-06" db="EMBL/GenBank/DDBJ databases">
        <title>Genomic Encyclopedia of Archaeal and Bacterial Type Strains, Phase II (KMG-II): from individual species to whole genera.</title>
        <authorList>
            <person name="Goeker M."/>
        </authorList>
    </citation>
    <scope>NUCLEOTIDE SEQUENCE [LARGE SCALE GENOMIC DNA]</scope>
    <source>
        <strain evidence="8 9">ATCC BAA-1881</strain>
    </source>
</reference>
<name>A0A326UBM2_THEHA</name>
<feature type="transmembrane region" description="Helical" evidence="7">
    <location>
        <begin position="154"/>
        <end position="176"/>
    </location>
</feature>
<dbReference type="RefSeq" id="WP_137686207.1">
    <property type="nucleotide sequence ID" value="NZ_BIFX01000001.1"/>
</dbReference>
<feature type="transmembrane region" description="Helical" evidence="7">
    <location>
        <begin position="536"/>
        <end position="560"/>
    </location>
</feature>
<feature type="transmembrane region" description="Helical" evidence="7">
    <location>
        <begin position="303"/>
        <end position="326"/>
    </location>
</feature>
<keyword evidence="5 7" id="KW-0472">Membrane</keyword>